<dbReference type="SUPFAM" id="SSF52540">
    <property type="entry name" value="P-loop containing nucleoside triphosphate hydrolases"/>
    <property type="match status" value="1"/>
</dbReference>
<protein>
    <recommendedName>
        <fullName evidence="1">DNA helicase Pif1-like 2B domain-containing protein</fullName>
    </recommendedName>
</protein>
<dbReference type="Pfam" id="PF21530">
    <property type="entry name" value="Pif1_2B_dom"/>
    <property type="match status" value="1"/>
</dbReference>
<feature type="non-terminal residue" evidence="2">
    <location>
        <position position="276"/>
    </location>
</feature>
<dbReference type="InterPro" id="IPR027417">
    <property type="entry name" value="P-loop_NTPase"/>
</dbReference>
<comment type="caution">
    <text evidence="2">The sequence shown here is derived from an EMBL/GenBank/DDBJ whole genome shotgun (WGS) entry which is preliminary data.</text>
</comment>
<sequence>ASELQEIDEFAKWVLDVGNGKLPAVAPNETEEKTWIKIPDDLLIECDEDHLPKIVESIYPNLIRNMADPEYLENRSILAPTNQSVKEINDYMIAMIPESDNYEAAVVLFPEEFLNDIETSGMPSHRLCLKEGVPIMLLRNLDQTEGLCNGTRMVVKHVGAHVIQATVLTGKATGKTVLIPRIVLAPTDTDHPFILRRRQFPLKVCFAMTINKSQGQSLPNVGIYLDEPVFSHGQLYVAVSRTTTRRGLKIVIRDQDNGLEGYTRNMVYYEIFNNLA</sequence>
<dbReference type="PANTHER" id="PTHR23274">
    <property type="entry name" value="DNA HELICASE-RELATED"/>
    <property type="match status" value="1"/>
</dbReference>
<evidence type="ECO:0000259" key="1">
    <source>
        <dbReference type="Pfam" id="PF21530"/>
    </source>
</evidence>
<dbReference type="GO" id="GO:0005657">
    <property type="term" value="C:replication fork"/>
    <property type="evidence" value="ECO:0007669"/>
    <property type="project" value="TreeGrafter"/>
</dbReference>
<dbReference type="EMBL" id="JAJJMA010333539">
    <property type="protein sequence ID" value="MCL7050948.1"/>
    <property type="molecule type" value="Genomic_DNA"/>
</dbReference>
<feature type="domain" description="DNA helicase Pif1-like 2B" evidence="1">
    <location>
        <begin position="112"/>
        <end position="155"/>
    </location>
</feature>
<dbReference type="Proteomes" id="UP001177140">
    <property type="component" value="Unassembled WGS sequence"/>
</dbReference>
<dbReference type="GO" id="GO:0006260">
    <property type="term" value="P:DNA replication"/>
    <property type="evidence" value="ECO:0007669"/>
    <property type="project" value="TreeGrafter"/>
</dbReference>
<gene>
    <name evidence="2" type="ORF">MKW94_002550</name>
</gene>
<proteinExistence type="predicted"/>
<accession>A0AA41W1A0</accession>
<organism evidence="2 3">
    <name type="scientific">Papaver nudicaule</name>
    <name type="common">Iceland poppy</name>
    <dbReference type="NCBI Taxonomy" id="74823"/>
    <lineage>
        <taxon>Eukaryota</taxon>
        <taxon>Viridiplantae</taxon>
        <taxon>Streptophyta</taxon>
        <taxon>Embryophyta</taxon>
        <taxon>Tracheophyta</taxon>
        <taxon>Spermatophyta</taxon>
        <taxon>Magnoliopsida</taxon>
        <taxon>Ranunculales</taxon>
        <taxon>Papaveraceae</taxon>
        <taxon>Papaveroideae</taxon>
        <taxon>Papaver</taxon>
    </lineage>
</organism>
<dbReference type="InterPro" id="IPR049163">
    <property type="entry name" value="Pif1-like_2B_dom"/>
</dbReference>
<dbReference type="FunFam" id="3.40.50.300:FF:002884">
    <property type="entry name" value="ATP-dependent DNA helicase"/>
    <property type="match status" value="1"/>
</dbReference>
<reference evidence="2" key="1">
    <citation type="submission" date="2022-03" db="EMBL/GenBank/DDBJ databases">
        <title>A functionally conserved STORR gene fusion in Papaver species that diverged 16.8 million years ago.</title>
        <authorList>
            <person name="Catania T."/>
        </authorList>
    </citation>
    <scope>NUCLEOTIDE SEQUENCE</scope>
    <source>
        <strain evidence="2">S-191538</strain>
    </source>
</reference>
<evidence type="ECO:0000313" key="2">
    <source>
        <dbReference type="EMBL" id="MCL7050948.1"/>
    </source>
</evidence>
<dbReference type="AlphaFoldDB" id="A0AA41W1A0"/>
<keyword evidence="3" id="KW-1185">Reference proteome</keyword>
<dbReference type="PANTHER" id="PTHR23274:SF33">
    <property type="entry name" value="ANIMAL RPA1 DOMAIN PROTEIN"/>
    <property type="match status" value="1"/>
</dbReference>
<dbReference type="Gene3D" id="3.40.50.300">
    <property type="entry name" value="P-loop containing nucleotide triphosphate hydrolases"/>
    <property type="match status" value="1"/>
</dbReference>
<name>A0AA41W1A0_PAPNU</name>
<evidence type="ECO:0000313" key="3">
    <source>
        <dbReference type="Proteomes" id="UP001177140"/>
    </source>
</evidence>
<dbReference type="CDD" id="cd18809">
    <property type="entry name" value="SF1_C_RecD"/>
    <property type="match status" value="1"/>
</dbReference>